<dbReference type="Gene3D" id="3.40.50.1010">
    <property type="entry name" value="5'-nuclease"/>
    <property type="match status" value="2"/>
</dbReference>
<evidence type="ECO:0000256" key="3">
    <source>
        <dbReference type="ARBA" id="ARBA00005283"/>
    </source>
</evidence>
<name>A0A8T0N3K0_PANVG</name>
<sequence>MGVHGLWELLAPVGRRVLVETLAGKRVAVDASIWMVQFMRAMRDDSGEMVRDAHLLGFLRRICKLLFLRVRPVFVFDGATPALKRRTLAARRRHRDAAQAKVRKTAEKLLLSHLKSRKLEELAEQIRSDRAKHDAKGKQVESSREGENENTHQDQNRNGDTNTSGGTMESINQEKVDEMLAASLAAEEETCFTGEEKHCTSVSLQAAQIDEDEDDDEGMIFPMTTGDIDPAVLASLPPSMQLDLLVQMRERVMAENRQKYQKIKKEPAKFSELQIQSYLKTVAFRREIDQVQKCAAGKGVGGVQTSKIASEANREFIFSTSFTGDKQMLAQRGEKEQIVDNAHSKREINSAVFRSNPTSSSGKTKPSTSKHLRDFGPDVETYRDERGRIRVSRVRAMGIRMTRDIQRNLDFIKENEQVKSSVQTNVHKISTVSEEPPDFPEHLFESNELQSSISLDEELLETAEDNHQISSLVRGSDNTSESSCYGKKETIEISFMDDETELKDNYDDIFLHLASGTASDIFADNDCLDKKMEESEGSECIWEEGVNEGETLPMKLDEKDNKSSMPENCSDDEVEWEEGDSLVLGVASSSERITCNVPKGDMEEEALIQEAIRRSLEDFDKQASENVSTEDMQASVGNRSLQFSDDVSKISETHGETTSHSGAALVKETNEESRIEINSDNDVIHSTGLIGTNKQENENQPQWVNNDGHIDVHRAHLLESLPHCRTSTSNIAEKTSDMSKANCNNVMISRTEISETPVDDHDKNIEQNSMNSNQSKCSQDVANIGETLKSPRKDLLVDEPVACTTEPEENATEGDLKVSTSEINYTQVGGNDDNHGISATYLDEELSHLRQEQIDLGHERRKLESHAESVSSEMFAECQELLQMFGLPYIIAPMEAEAQCAYMEMSNLVDGVVTDDSDVFLFGARNVYKNIFDDRKYVETYFMKDIESELGLTRQQLIRMALLLGSDYTEGVSGIGIVNAIEVAHAFPEEDGLQKFKEWIESPDPSIFGQLHMETSSKSKKRKPGGNDSDGKGKSLEPECDQGSDDLSSNEAERIKEIFMSKHTQLRMEAFYSFNERFAKIRSKRIKKAIKGITGKSFPDTDEPEQDNPGTSKTTTKKDARSSSRGRVRGKKDSSSEIRNMESPEDKETVDPNSFADMDELTKENNNTNKRNKGRPSGCSKGKGRNRKNAGYDAKGSQVDSDTKYSSASDEDSHKRHTSNYKSEGIAPRRSSRMRKQVTYMEDGNEADGSDAPVHQNDENDPGEAAANTEDSGFNLVHQTSELNSNQMHTDIGAAEDINEDSQGFDLHESHQADLAPKDYLFSGGGFCMEDGDDQEPAGDRCSAEMEKPGTSNPSEDTMEVSDSGKSTSLSTAEECTENAGMEARGAPSQQRRKASRGLSAMPTLTKRRRKS</sequence>
<keyword evidence="4" id="KW-0540">Nuclease</keyword>
<evidence type="ECO:0000256" key="1">
    <source>
        <dbReference type="ARBA" id="ARBA00001946"/>
    </source>
</evidence>
<dbReference type="PROSITE" id="PS00841">
    <property type="entry name" value="XPG_1"/>
    <property type="match status" value="1"/>
</dbReference>
<keyword evidence="9" id="KW-0460">Magnesium</keyword>
<dbReference type="InterPro" id="IPR006086">
    <property type="entry name" value="XPG-I_dom"/>
</dbReference>
<evidence type="ECO:0000256" key="9">
    <source>
        <dbReference type="ARBA" id="ARBA00022842"/>
    </source>
</evidence>
<evidence type="ECO:0000259" key="14">
    <source>
        <dbReference type="SMART" id="SM00485"/>
    </source>
</evidence>
<dbReference type="GO" id="GO:0016788">
    <property type="term" value="F:hydrolase activity, acting on ester bonds"/>
    <property type="evidence" value="ECO:0007669"/>
    <property type="project" value="InterPro"/>
</dbReference>
<comment type="caution">
    <text evidence="15">The sequence shown here is derived from an EMBL/GenBank/DDBJ whole genome shotgun (WGS) entry which is preliminary data.</text>
</comment>
<dbReference type="Gene3D" id="1.10.150.20">
    <property type="entry name" value="5' to 3' exonuclease, C-terminal subdomain"/>
    <property type="match status" value="1"/>
</dbReference>
<feature type="compositionally biased region" description="Polar residues" evidence="12">
    <location>
        <begin position="158"/>
        <end position="168"/>
    </location>
</feature>
<dbReference type="GO" id="GO:0004520">
    <property type="term" value="F:DNA endonuclease activity"/>
    <property type="evidence" value="ECO:0007669"/>
    <property type="project" value="TreeGrafter"/>
</dbReference>
<dbReference type="PRINTS" id="PR00853">
    <property type="entry name" value="XPGRADSUPER"/>
</dbReference>
<feature type="domain" description="XPG N-terminal" evidence="14">
    <location>
        <begin position="1"/>
        <end position="98"/>
    </location>
</feature>
<evidence type="ECO:0000259" key="13">
    <source>
        <dbReference type="SMART" id="SM00484"/>
    </source>
</evidence>
<dbReference type="SUPFAM" id="SSF88723">
    <property type="entry name" value="PIN domain-like"/>
    <property type="match status" value="1"/>
</dbReference>
<dbReference type="InterPro" id="IPR006085">
    <property type="entry name" value="XPG_DNA_repair_N"/>
</dbReference>
<comment type="cofactor">
    <cofactor evidence="1">
        <name>Mg(2+)</name>
        <dbReference type="ChEBI" id="CHEBI:18420"/>
    </cofactor>
</comment>
<keyword evidence="8" id="KW-0378">Hydrolase</keyword>
<dbReference type="PRINTS" id="PR00066">
    <property type="entry name" value="XRODRMPGMNTG"/>
</dbReference>
<feature type="compositionally biased region" description="Basic and acidic residues" evidence="12">
    <location>
        <begin position="1131"/>
        <end position="1150"/>
    </location>
</feature>
<dbReference type="InterPro" id="IPR008918">
    <property type="entry name" value="HhH2"/>
</dbReference>
<keyword evidence="16" id="KW-1185">Reference proteome</keyword>
<comment type="subcellular location">
    <subcellularLocation>
        <location evidence="2">Nucleus</location>
    </subcellularLocation>
</comment>
<keyword evidence="10" id="KW-0234">DNA repair</keyword>
<comment type="similarity">
    <text evidence="3">Belongs to the XPG/RAD2 endonuclease family. XPG subfamily.</text>
</comment>
<dbReference type="PANTHER" id="PTHR16171">
    <property type="entry name" value="DNA REPAIR PROTEIN COMPLEMENTING XP-G CELLS-RELATED"/>
    <property type="match status" value="1"/>
</dbReference>
<dbReference type="Pfam" id="PF00752">
    <property type="entry name" value="XPG_N"/>
    <property type="match status" value="1"/>
</dbReference>
<feature type="region of interest" description="Disordered" evidence="12">
    <location>
        <begin position="126"/>
        <end position="168"/>
    </location>
</feature>
<evidence type="ECO:0000313" key="16">
    <source>
        <dbReference type="Proteomes" id="UP000823388"/>
    </source>
</evidence>
<dbReference type="InterPro" id="IPR006084">
    <property type="entry name" value="XPG/Rad2"/>
</dbReference>
<evidence type="ECO:0000256" key="10">
    <source>
        <dbReference type="ARBA" id="ARBA00023204"/>
    </source>
</evidence>
<dbReference type="Pfam" id="PF00867">
    <property type="entry name" value="XPG_I"/>
    <property type="match status" value="1"/>
</dbReference>
<reference evidence="15" key="1">
    <citation type="submission" date="2020-05" db="EMBL/GenBank/DDBJ databases">
        <title>WGS assembly of Panicum virgatum.</title>
        <authorList>
            <person name="Lovell J.T."/>
            <person name="Jenkins J."/>
            <person name="Shu S."/>
            <person name="Juenger T.E."/>
            <person name="Schmutz J."/>
        </authorList>
    </citation>
    <scope>NUCLEOTIDE SEQUENCE</scope>
    <source>
        <strain evidence="15">AP13</strain>
    </source>
</reference>
<keyword evidence="7" id="KW-0227">DNA damage</keyword>
<evidence type="ECO:0008006" key="17">
    <source>
        <dbReference type="Google" id="ProtNLM"/>
    </source>
</evidence>
<dbReference type="SMART" id="SM00485">
    <property type="entry name" value="XPGN"/>
    <property type="match status" value="1"/>
</dbReference>
<dbReference type="FunFam" id="1.10.150.20:FF:000050">
    <property type="entry name" value="DNA repair protein UVH3"/>
    <property type="match status" value="1"/>
</dbReference>
<feature type="compositionally biased region" description="Polar residues" evidence="12">
    <location>
        <begin position="1198"/>
        <end position="1208"/>
    </location>
</feature>
<gene>
    <name evidence="15" type="ORF">PVAP13_9NG653200</name>
</gene>
<dbReference type="SUPFAM" id="SSF47807">
    <property type="entry name" value="5' to 3' exonuclease, C-terminal subdomain"/>
    <property type="match status" value="1"/>
</dbReference>
<dbReference type="FunFam" id="3.40.50.1010:FF:000029">
    <property type="entry name" value="DNA repair protein UVH3"/>
    <property type="match status" value="1"/>
</dbReference>
<evidence type="ECO:0000256" key="12">
    <source>
        <dbReference type="SAM" id="MobiDB-lite"/>
    </source>
</evidence>
<accession>A0A8T0N3K0</accession>
<evidence type="ECO:0000256" key="5">
    <source>
        <dbReference type="ARBA" id="ARBA00022723"/>
    </source>
</evidence>
<feature type="region of interest" description="Disordered" evidence="12">
    <location>
        <begin position="651"/>
        <end position="672"/>
    </location>
</feature>
<keyword evidence="11" id="KW-0539">Nucleus</keyword>
<dbReference type="InterPro" id="IPR019974">
    <property type="entry name" value="XPG_CS"/>
</dbReference>
<keyword evidence="6" id="KW-0255">Endonuclease</keyword>
<dbReference type="Proteomes" id="UP000823388">
    <property type="component" value="Chromosome 9N"/>
</dbReference>
<dbReference type="InterPro" id="IPR001044">
    <property type="entry name" value="XPG/Rad2_eukaryotes"/>
</dbReference>
<keyword evidence="5" id="KW-0479">Metal-binding</keyword>
<evidence type="ECO:0000313" key="15">
    <source>
        <dbReference type="EMBL" id="KAG2542659.1"/>
    </source>
</evidence>
<dbReference type="CDD" id="cd09868">
    <property type="entry name" value="PIN_XPG_RAD2"/>
    <property type="match status" value="2"/>
</dbReference>
<feature type="region of interest" description="Disordered" evidence="12">
    <location>
        <begin position="1326"/>
        <end position="1412"/>
    </location>
</feature>
<dbReference type="GO" id="GO:0005634">
    <property type="term" value="C:nucleus"/>
    <property type="evidence" value="ECO:0007669"/>
    <property type="project" value="UniProtKB-SubCell"/>
</dbReference>
<evidence type="ECO:0000256" key="6">
    <source>
        <dbReference type="ARBA" id="ARBA00022759"/>
    </source>
</evidence>
<dbReference type="GO" id="GO:0003697">
    <property type="term" value="F:single-stranded DNA binding"/>
    <property type="evidence" value="ECO:0007669"/>
    <property type="project" value="InterPro"/>
</dbReference>
<feature type="compositionally biased region" description="Basic and acidic residues" evidence="12">
    <location>
        <begin position="126"/>
        <end position="157"/>
    </location>
</feature>
<dbReference type="FunFam" id="3.40.50.1010:FF:000031">
    <property type="entry name" value="DNA repair protein UVH3"/>
    <property type="match status" value="1"/>
</dbReference>
<feature type="compositionally biased region" description="Basic and acidic residues" evidence="12">
    <location>
        <begin position="1338"/>
        <end position="1348"/>
    </location>
</feature>
<feature type="region of interest" description="Disordered" evidence="12">
    <location>
        <begin position="1092"/>
        <end position="1281"/>
    </location>
</feature>
<dbReference type="PANTHER" id="PTHR16171:SF7">
    <property type="entry name" value="DNA REPAIR PROTEIN RAD2"/>
    <property type="match status" value="1"/>
</dbReference>
<organism evidence="15 16">
    <name type="scientific">Panicum virgatum</name>
    <name type="common">Blackwell switchgrass</name>
    <dbReference type="NCBI Taxonomy" id="38727"/>
    <lineage>
        <taxon>Eukaryota</taxon>
        <taxon>Viridiplantae</taxon>
        <taxon>Streptophyta</taxon>
        <taxon>Embryophyta</taxon>
        <taxon>Tracheophyta</taxon>
        <taxon>Spermatophyta</taxon>
        <taxon>Magnoliopsida</taxon>
        <taxon>Liliopsida</taxon>
        <taxon>Poales</taxon>
        <taxon>Poaceae</taxon>
        <taxon>PACMAD clade</taxon>
        <taxon>Panicoideae</taxon>
        <taxon>Panicodae</taxon>
        <taxon>Paniceae</taxon>
        <taxon>Panicinae</taxon>
        <taxon>Panicum</taxon>
        <taxon>Panicum sect. Hiantes</taxon>
    </lineage>
</organism>
<dbReference type="InterPro" id="IPR036279">
    <property type="entry name" value="5-3_exonuclease_C_sf"/>
</dbReference>
<dbReference type="GO" id="GO:0046872">
    <property type="term" value="F:metal ion binding"/>
    <property type="evidence" value="ECO:0007669"/>
    <property type="project" value="UniProtKB-KW"/>
</dbReference>
<dbReference type="EMBL" id="CM029054">
    <property type="protein sequence ID" value="KAG2542659.1"/>
    <property type="molecule type" value="Genomic_DNA"/>
</dbReference>
<feature type="region of interest" description="Disordered" evidence="12">
    <location>
        <begin position="1006"/>
        <end position="1049"/>
    </location>
</feature>
<dbReference type="GO" id="GO:0006289">
    <property type="term" value="P:nucleotide-excision repair"/>
    <property type="evidence" value="ECO:0007669"/>
    <property type="project" value="InterPro"/>
</dbReference>
<dbReference type="SMART" id="SM00279">
    <property type="entry name" value="HhH2"/>
    <property type="match status" value="1"/>
</dbReference>
<dbReference type="CDD" id="cd09904">
    <property type="entry name" value="H3TH_XPG"/>
    <property type="match status" value="1"/>
</dbReference>
<feature type="compositionally biased region" description="Low complexity" evidence="12">
    <location>
        <begin position="355"/>
        <end position="369"/>
    </location>
</feature>
<evidence type="ECO:0000256" key="8">
    <source>
        <dbReference type="ARBA" id="ARBA00022801"/>
    </source>
</evidence>
<protein>
    <recommendedName>
        <fullName evidence="17">DNA repair protein UVH3</fullName>
    </recommendedName>
</protein>
<feature type="region of interest" description="Disordered" evidence="12">
    <location>
        <begin position="344"/>
        <end position="379"/>
    </location>
</feature>
<dbReference type="InterPro" id="IPR029060">
    <property type="entry name" value="PIN-like_dom_sf"/>
</dbReference>
<evidence type="ECO:0000256" key="11">
    <source>
        <dbReference type="ARBA" id="ARBA00023242"/>
    </source>
</evidence>
<feature type="domain" description="XPG-I" evidence="13">
    <location>
        <begin position="883"/>
        <end position="952"/>
    </location>
</feature>
<evidence type="ECO:0000256" key="2">
    <source>
        <dbReference type="ARBA" id="ARBA00004123"/>
    </source>
</evidence>
<dbReference type="PROSITE" id="PS00842">
    <property type="entry name" value="XPG_2"/>
    <property type="match status" value="1"/>
</dbReference>
<feature type="compositionally biased region" description="Polar residues" evidence="12">
    <location>
        <begin position="1269"/>
        <end position="1281"/>
    </location>
</feature>
<proteinExistence type="inferred from homology"/>
<feature type="compositionally biased region" description="Polar residues" evidence="12">
    <location>
        <begin position="1364"/>
        <end position="1374"/>
    </location>
</feature>
<dbReference type="SMART" id="SM00484">
    <property type="entry name" value="XPGI"/>
    <property type="match status" value="1"/>
</dbReference>
<evidence type="ECO:0000256" key="7">
    <source>
        <dbReference type="ARBA" id="ARBA00022763"/>
    </source>
</evidence>
<evidence type="ECO:0000256" key="4">
    <source>
        <dbReference type="ARBA" id="ARBA00022722"/>
    </source>
</evidence>